<evidence type="ECO:0000256" key="1">
    <source>
        <dbReference type="SAM" id="MobiDB-lite"/>
    </source>
</evidence>
<gene>
    <name evidence="3" type="ORF">MKUB_12640</name>
</gene>
<feature type="region of interest" description="Disordered" evidence="1">
    <location>
        <begin position="147"/>
        <end position="166"/>
    </location>
</feature>
<comment type="caution">
    <text evidence="3">The sequence shown here is derived from an EMBL/GenBank/DDBJ whole genome shotgun (WGS) entry which is preliminary data.</text>
</comment>
<dbReference type="InterPro" id="IPR058965">
    <property type="entry name" value="SOI/HabA-like"/>
</dbReference>
<dbReference type="Pfam" id="PF26512">
    <property type="entry name" value="SOI"/>
    <property type="match status" value="1"/>
</dbReference>
<dbReference type="Proteomes" id="UP000465306">
    <property type="component" value="Unassembled WGS sequence"/>
</dbReference>
<keyword evidence="2" id="KW-1133">Transmembrane helix</keyword>
<keyword evidence="4" id="KW-1185">Reference proteome</keyword>
<dbReference type="RefSeq" id="WP_241007879.1">
    <property type="nucleotide sequence ID" value="NZ_BLKU01000003.1"/>
</dbReference>
<proteinExistence type="predicted"/>
<evidence type="ECO:0000313" key="3">
    <source>
        <dbReference type="EMBL" id="GFG63774.1"/>
    </source>
</evidence>
<name>A0ABQ1BJD3_9MYCO</name>
<reference evidence="3 4" key="1">
    <citation type="journal article" date="2019" name="Emerg. Microbes Infect.">
        <title>Comprehensive subspecies identification of 175 nontuberculous mycobacteria species based on 7547 genomic profiles.</title>
        <authorList>
            <person name="Matsumoto Y."/>
            <person name="Kinjo T."/>
            <person name="Motooka D."/>
            <person name="Nabeya D."/>
            <person name="Jung N."/>
            <person name="Uechi K."/>
            <person name="Horii T."/>
            <person name="Iida T."/>
            <person name="Fujita J."/>
            <person name="Nakamura S."/>
        </authorList>
    </citation>
    <scope>NUCLEOTIDE SEQUENCE [LARGE SCALE GENOMIC DNA]</scope>
    <source>
        <strain evidence="3 4">JCM 13573</strain>
    </source>
</reference>
<feature type="transmembrane region" description="Helical" evidence="2">
    <location>
        <begin position="41"/>
        <end position="61"/>
    </location>
</feature>
<evidence type="ECO:0000256" key="2">
    <source>
        <dbReference type="SAM" id="Phobius"/>
    </source>
</evidence>
<protein>
    <submittedName>
        <fullName evidence="3">Hydrogenase</fullName>
    </submittedName>
</protein>
<feature type="transmembrane region" description="Helical" evidence="2">
    <location>
        <begin position="81"/>
        <end position="102"/>
    </location>
</feature>
<keyword evidence="2" id="KW-0812">Transmembrane</keyword>
<evidence type="ECO:0000313" key="4">
    <source>
        <dbReference type="Proteomes" id="UP000465306"/>
    </source>
</evidence>
<organism evidence="3 4">
    <name type="scientific">Mycobacterium kubicae</name>
    <dbReference type="NCBI Taxonomy" id="120959"/>
    <lineage>
        <taxon>Bacteria</taxon>
        <taxon>Bacillati</taxon>
        <taxon>Actinomycetota</taxon>
        <taxon>Actinomycetes</taxon>
        <taxon>Mycobacteriales</taxon>
        <taxon>Mycobacteriaceae</taxon>
        <taxon>Mycobacterium</taxon>
        <taxon>Mycobacterium simiae complex</taxon>
    </lineage>
</organism>
<feature type="transmembrane region" description="Helical" evidence="2">
    <location>
        <begin position="12"/>
        <end position="29"/>
    </location>
</feature>
<keyword evidence="2" id="KW-0472">Membrane</keyword>
<dbReference type="EMBL" id="BLKU01000003">
    <property type="protein sequence ID" value="GFG63774.1"/>
    <property type="molecule type" value="Genomic_DNA"/>
</dbReference>
<accession>A0ABQ1BJD3</accession>
<sequence length="166" mass="18018">MAQLQTSDRRLVWHGMVLFLLGLVTGTQQRRFTNMRMALSAHLEGVMNGTFLMALGAIWGLVKLPPQVGQATRWAALYGTYGNWLFTTLGAAMGTAAANPTLSQGHHGKPWQERVVLLGFRSMRYAFLAAVALILVGLARRNAAPAESQQQQAGSQSPDSPTLQVV</sequence>
<feature type="transmembrane region" description="Helical" evidence="2">
    <location>
        <begin position="123"/>
        <end position="140"/>
    </location>
</feature>